<feature type="compositionally biased region" description="Polar residues" evidence="1">
    <location>
        <begin position="26"/>
        <end position="45"/>
    </location>
</feature>
<sequence length="272" mass="29710">MYKTNIGMMPQLDLTRDGLASGSFLKNLNSGDVPRTAQSAKSPYSANALPPGTPSSAVSRSPAASSSCSLSSGNSFTGIDSNSKSTRMRDFFSRSKESLTSRSTKDVQDDGESFFDDIFDRKAAFQKPFAKPASSSSNLLLSPSPPPKRTNLSSSHNMEEENWDEESDEPFPEGQTILFTFSDGLLDRFRGSATIEHCRQKHPQDASSEGGFDVCHTSIRSVESLRSLSTPSTPVNTPMKDKSSTRDGIKEAVRKFNMKKPKHDPDASFLKM</sequence>
<feature type="region of interest" description="Disordered" evidence="1">
    <location>
        <begin position="133"/>
        <end position="172"/>
    </location>
</feature>
<evidence type="ECO:0000256" key="1">
    <source>
        <dbReference type="SAM" id="MobiDB-lite"/>
    </source>
</evidence>
<keyword evidence="3" id="KW-1185">Reference proteome</keyword>
<feature type="compositionally biased region" description="Basic and acidic residues" evidence="1">
    <location>
        <begin position="92"/>
        <end position="108"/>
    </location>
</feature>
<dbReference type="AlphaFoldDB" id="A0A8S0VSF1"/>
<feature type="region of interest" description="Disordered" evidence="1">
    <location>
        <begin position="225"/>
        <end position="247"/>
    </location>
</feature>
<feature type="compositionally biased region" description="Acidic residues" evidence="1">
    <location>
        <begin position="160"/>
        <end position="171"/>
    </location>
</feature>
<accession>A0A8S0VSF1</accession>
<reference evidence="2 3" key="1">
    <citation type="submission" date="2020-01" db="EMBL/GenBank/DDBJ databases">
        <authorList>
            <person name="Gupta K D."/>
        </authorList>
    </citation>
    <scope>NUCLEOTIDE SEQUENCE [LARGE SCALE GENOMIC DNA]</scope>
</reference>
<dbReference type="OrthoDB" id="10408935at2759"/>
<feature type="compositionally biased region" description="Low complexity" evidence="1">
    <location>
        <begin position="55"/>
        <end position="75"/>
    </location>
</feature>
<evidence type="ECO:0000313" key="3">
    <source>
        <dbReference type="Proteomes" id="UP000467700"/>
    </source>
</evidence>
<name>A0A8S0VSF1_CYCAE</name>
<organism evidence="2 3">
    <name type="scientific">Cyclocybe aegerita</name>
    <name type="common">Black poplar mushroom</name>
    <name type="synonym">Agrocybe aegerita</name>
    <dbReference type="NCBI Taxonomy" id="1973307"/>
    <lineage>
        <taxon>Eukaryota</taxon>
        <taxon>Fungi</taxon>
        <taxon>Dikarya</taxon>
        <taxon>Basidiomycota</taxon>
        <taxon>Agaricomycotina</taxon>
        <taxon>Agaricomycetes</taxon>
        <taxon>Agaricomycetidae</taxon>
        <taxon>Agaricales</taxon>
        <taxon>Agaricineae</taxon>
        <taxon>Bolbitiaceae</taxon>
        <taxon>Cyclocybe</taxon>
    </lineage>
</organism>
<protein>
    <submittedName>
        <fullName evidence="2">Uncharacterized protein</fullName>
    </submittedName>
</protein>
<gene>
    <name evidence="2" type="ORF">AAE3_LOCUS9053</name>
</gene>
<feature type="compositionally biased region" description="Polar residues" evidence="1">
    <location>
        <begin position="225"/>
        <end position="236"/>
    </location>
</feature>
<proteinExistence type="predicted"/>
<evidence type="ECO:0000313" key="2">
    <source>
        <dbReference type="EMBL" id="CAA7266799.1"/>
    </source>
</evidence>
<comment type="caution">
    <text evidence="2">The sequence shown here is derived from an EMBL/GenBank/DDBJ whole genome shotgun (WGS) entry which is preliminary data.</text>
</comment>
<feature type="region of interest" description="Disordered" evidence="1">
    <location>
        <begin position="92"/>
        <end position="111"/>
    </location>
</feature>
<dbReference type="EMBL" id="CACVBS010000057">
    <property type="protein sequence ID" value="CAA7266799.1"/>
    <property type="molecule type" value="Genomic_DNA"/>
</dbReference>
<dbReference type="Proteomes" id="UP000467700">
    <property type="component" value="Unassembled WGS sequence"/>
</dbReference>
<feature type="region of interest" description="Disordered" evidence="1">
    <location>
        <begin position="253"/>
        <end position="272"/>
    </location>
</feature>
<feature type="compositionally biased region" description="Low complexity" evidence="1">
    <location>
        <begin position="133"/>
        <end position="142"/>
    </location>
</feature>
<feature type="region of interest" description="Disordered" evidence="1">
    <location>
        <begin position="26"/>
        <end position="84"/>
    </location>
</feature>